<proteinExistence type="predicted"/>
<accession>A0A7C9QRQ1</accession>
<feature type="region of interest" description="Disordered" evidence="1">
    <location>
        <begin position="66"/>
        <end position="85"/>
    </location>
</feature>
<evidence type="ECO:0000313" key="4">
    <source>
        <dbReference type="Proteomes" id="UP000480684"/>
    </source>
</evidence>
<evidence type="ECO:0000256" key="2">
    <source>
        <dbReference type="SAM" id="Phobius"/>
    </source>
</evidence>
<keyword evidence="2" id="KW-0472">Membrane</keyword>
<evidence type="ECO:0000256" key="1">
    <source>
        <dbReference type="SAM" id="MobiDB-lite"/>
    </source>
</evidence>
<dbReference type="RefSeq" id="WP_163674591.1">
    <property type="nucleotide sequence ID" value="NZ_JAAIYP010000008.1"/>
</dbReference>
<feature type="transmembrane region" description="Helical" evidence="2">
    <location>
        <begin position="29"/>
        <end position="50"/>
    </location>
</feature>
<comment type="caution">
    <text evidence="3">The sequence shown here is derived from an EMBL/GenBank/DDBJ whole genome shotgun (WGS) entry which is preliminary data.</text>
</comment>
<protein>
    <submittedName>
        <fullName evidence="3">Uncharacterized protein</fullName>
    </submittedName>
</protein>
<evidence type="ECO:0000313" key="3">
    <source>
        <dbReference type="EMBL" id="NFV78998.1"/>
    </source>
</evidence>
<sequence length="188" mass="19525">MKTRKQVDLKTFARRHAIRSTLGRVAVRGAQTVGLMAVFGVMVAAPWLGADAKMVYRHMMSGYTATQTPQPPAQTPTPAQPPAQPVPVVEAQSAPLVIPSLWRNIMTTDLPVYIAGADTVSISGLPPYHRIVGCPPGPVCTAPVSAIGDTPVLTVADDVPESASYVLSITAINAAGSSTASVTIQIGG</sequence>
<dbReference type="AlphaFoldDB" id="A0A7C9QRQ1"/>
<keyword evidence="2" id="KW-1133">Transmembrane helix</keyword>
<feature type="compositionally biased region" description="Pro residues" evidence="1">
    <location>
        <begin position="69"/>
        <end position="85"/>
    </location>
</feature>
<organism evidence="3 4">
    <name type="scientific">Magnetospirillum aberrantis SpK</name>
    <dbReference type="NCBI Taxonomy" id="908842"/>
    <lineage>
        <taxon>Bacteria</taxon>
        <taxon>Pseudomonadati</taxon>
        <taxon>Pseudomonadota</taxon>
        <taxon>Alphaproteobacteria</taxon>
        <taxon>Rhodospirillales</taxon>
        <taxon>Rhodospirillaceae</taxon>
        <taxon>Magnetospirillum</taxon>
    </lineage>
</organism>
<keyword evidence="4" id="KW-1185">Reference proteome</keyword>
<reference evidence="3 4" key="1">
    <citation type="submission" date="2020-02" db="EMBL/GenBank/DDBJ databases">
        <authorList>
            <person name="Dziuba M."/>
            <person name="Kuznetsov B."/>
            <person name="Mardanov A."/>
            <person name="Ravin N."/>
            <person name="Grouzdev D."/>
        </authorList>
    </citation>
    <scope>NUCLEOTIDE SEQUENCE [LARGE SCALE GENOMIC DNA]</scope>
    <source>
        <strain evidence="3 4">SpK</strain>
    </source>
</reference>
<gene>
    <name evidence="3" type="ORF">G4223_02570</name>
</gene>
<name>A0A7C9QRQ1_9PROT</name>
<dbReference type="EMBL" id="JAAIYP010000008">
    <property type="protein sequence ID" value="NFV78998.1"/>
    <property type="molecule type" value="Genomic_DNA"/>
</dbReference>
<dbReference type="Proteomes" id="UP000480684">
    <property type="component" value="Unassembled WGS sequence"/>
</dbReference>
<keyword evidence="2" id="KW-0812">Transmembrane</keyword>